<keyword evidence="4" id="KW-1185">Reference proteome</keyword>
<protein>
    <submittedName>
        <fullName evidence="3">Uncharacterized protein</fullName>
    </submittedName>
</protein>
<dbReference type="OrthoDB" id="10304497at2759"/>
<feature type="compositionally biased region" description="Polar residues" evidence="1">
    <location>
        <begin position="239"/>
        <end position="253"/>
    </location>
</feature>
<evidence type="ECO:0000256" key="2">
    <source>
        <dbReference type="SAM" id="SignalP"/>
    </source>
</evidence>
<reference evidence="3 4" key="1">
    <citation type="submission" date="2017-04" db="EMBL/GenBank/DDBJ databases">
        <title>Genome Sequence of the Model Brown-Rot Fungus Postia placenta SB12.</title>
        <authorList>
            <consortium name="DOE Joint Genome Institute"/>
            <person name="Gaskell J."/>
            <person name="Kersten P."/>
            <person name="Larrondo L.F."/>
            <person name="Canessa P."/>
            <person name="Martinez D."/>
            <person name="Hibbett D."/>
            <person name="Schmoll M."/>
            <person name="Kubicek C.P."/>
            <person name="Martinez A.T."/>
            <person name="Yadav J."/>
            <person name="Master E."/>
            <person name="Magnuson J.K."/>
            <person name="James T."/>
            <person name="Yaver D."/>
            <person name="Berka R."/>
            <person name="Labutti K."/>
            <person name="Lipzen A."/>
            <person name="Aerts A."/>
            <person name="Barry K."/>
            <person name="Henrissat B."/>
            <person name="Blanchette R."/>
            <person name="Grigoriev I."/>
            <person name="Cullen D."/>
        </authorList>
    </citation>
    <scope>NUCLEOTIDE SEQUENCE [LARGE SCALE GENOMIC DNA]</scope>
    <source>
        <strain evidence="3 4">MAD-698-R-SB12</strain>
    </source>
</reference>
<gene>
    <name evidence="3" type="ORF">POSPLADRAFT_1042932</name>
</gene>
<evidence type="ECO:0000313" key="4">
    <source>
        <dbReference type="Proteomes" id="UP000194127"/>
    </source>
</evidence>
<organism evidence="3 4">
    <name type="scientific">Postia placenta MAD-698-R-SB12</name>
    <dbReference type="NCBI Taxonomy" id="670580"/>
    <lineage>
        <taxon>Eukaryota</taxon>
        <taxon>Fungi</taxon>
        <taxon>Dikarya</taxon>
        <taxon>Basidiomycota</taxon>
        <taxon>Agaricomycotina</taxon>
        <taxon>Agaricomycetes</taxon>
        <taxon>Polyporales</taxon>
        <taxon>Adustoporiaceae</taxon>
        <taxon>Rhodonia</taxon>
    </lineage>
</organism>
<proteinExistence type="predicted"/>
<evidence type="ECO:0000256" key="1">
    <source>
        <dbReference type="SAM" id="MobiDB-lite"/>
    </source>
</evidence>
<dbReference type="AlphaFoldDB" id="A0A1X6NGG3"/>
<feature type="region of interest" description="Disordered" evidence="1">
    <location>
        <begin position="216"/>
        <end position="253"/>
    </location>
</feature>
<feature type="chain" id="PRO_5010887397" evidence="2">
    <location>
        <begin position="24"/>
        <end position="253"/>
    </location>
</feature>
<sequence length="253" mass="26678">MVGLVAKATLLLHVSVLAPLVELELVMACATLSFSLQADIGDGAKDRHYAMCAAMHNRTCLVPIPGDGLNNEHLTTHEQECALSKQIGRKARASGCTALSGELAVVTGFTTMPEAWGASEPPSFGILNAPDAELTLKDVDDVAAGRKGKGRATAEISDEELAFQLFAEEANSLLDFTKDAAFARSINYAMQTDIATVEEILREEITAREDHELAVALSEGRSRAPPSRAALPAPSQASVPSGSAQTSGLYSAR</sequence>
<feature type="signal peptide" evidence="2">
    <location>
        <begin position="1"/>
        <end position="23"/>
    </location>
</feature>
<keyword evidence="2" id="KW-0732">Signal</keyword>
<dbReference type="GeneID" id="36323139"/>
<dbReference type="Proteomes" id="UP000194127">
    <property type="component" value="Unassembled WGS sequence"/>
</dbReference>
<dbReference type="STRING" id="670580.A0A1X6NGG3"/>
<dbReference type="RefSeq" id="XP_024344532.1">
    <property type="nucleotide sequence ID" value="XM_024478189.1"/>
</dbReference>
<accession>A0A1X6NGG3</accession>
<feature type="compositionally biased region" description="Low complexity" evidence="1">
    <location>
        <begin position="223"/>
        <end position="238"/>
    </location>
</feature>
<dbReference type="EMBL" id="KZ110591">
    <property type="protein sequence ID" value="OSX67738.1"/>
    <property type="molecule type" value="Genomic_DNA"/>
</dbReference>
<evidence type="ECO:0000313" key="3">
    <source>
        <dbReference type="EMBL" id="OSX67738.1"/>
    </source>
</evidence>
<name>A0A1X6NGG3_9APHY</name>